<evidence type="ECO:0000256" key="1">
    <source>
        <dbReference type="SAM" id="SignalP"/>
    </source>
</evidence>
<accession>A0A9Q9ARI2</accession>
<protein>
    <submittedName>
        <fullName evidence="2">Uncharacterized protein</fullName>
    </submittedName>
</protein>
<sequence length="229" mass="24798">MKFITALATGLWATTVASLALPAPEAEAEPLPAALASLTDVQIIKYTAKDWQADTAIVSKFLDDVAAKNFRNNNDYSRAAKIAWLAEYSTSAPSYGNKAILDSYLAGKGNGSNGSNGTNGTESGNGTWTGEDCYGEKVKQWLEQLKGKNWKKDCTKIQDIVKQINEARCGYVLPATDGYFQAAGALIASYNPSKPDYSVGQMRAVRAKACRASNYAREVEDIMLDDIEE</sequence>
<proteinExistence type="predicted"/>
<keyword evidence="3" id="KW-1185">Reference proteome</keyword>
<dbReference type="AlphaFoldDB" id="A0A9Q9ARI2"/>
<gene>
    <name evidence="2" type="ORF">Slin15195_G051670</name>
</gene>
<feature type="signal peptide" evidence="1">
    <location>
        <begin position="1"/>
        <end position="28"/>
    </location>
</feature>
<keyword evidence="1" id="KW-0732">Signal</keyword>
<dbReference type="EMBL" id="CP099421">
    <property type="protein sequence ID" value="USW51848.1"/>
    <property type="molecule type" value="Genomic_DNA"/>
</dbReference>
<dbReference type="Proteomes" id="UP001056384">
    <property type="component" value="Chromosome 4"/>
</dbReference>
<feature type="chain" id="PRO_5040457169" evidence="1">
    <location>
        <begin position="29"/>
        <end position="229"/>
    </location>
</feature>
<name>A0A9Q9ARI2_9PEZI</name>
<evidence type="ECO:0000313" key="2">
    <source>
        <dbReference type="EMBL" id="USW51848.1"/>
    </source>
</evidence>
<organism evidence="2 3">
    <name type="scientific">Septoria linicola</name>
    <dbReference type="NCBI Taxonomy" id="215465"/>
    <lineage>
        <taxon>Eukaryota</taxon>
        <taxon>Fungi</taxon>
        <taxon>Dikarya</taxon>
        <taxon>Ascomycota</taxon>
        <taxon>Pezizomycotina</taxon>
        <taxon>Dothideomycetes</taxon>
        <taxon>Dothideomycetidae</taxon>
        <taxon>Mycosphaerellales</taxon>
        <taxon>Mycosphaerellaceae</taxon>
        <taxon>Septoria</taxon>
    </lineage>
</organism>
<reference evidence="2" key="1">
    <citation type="submission" date="2022-06" db="EMBL/GenBank/DDBJ databases">
        <title>Complete genome sequences of two strains of the flax pathogen Septoria linicola.</title>
        <authorList>
            <person name="Lapalu N."/>
            <person name="Simon A."/>
            <person name="Demenou B."/>
            <person name="Paumier D."/>
            <person name="Guillot M.-P."/>
            <person name="Gout L."/>
            <person name="Valade R."/>
        </authorList>
    </citation>
    <scope>NUCLEOTIDE SEQUENCE</scope>
    <source>
        <strain evidence="2">SE15195</strain>
    </source>
</reference>
<evidence type="ECO:0000313" key="3">
    <source>
        <dbReference type="Proteomes" id="UP001056384"/>
    </source>
</evidence>